<dbReference type="SUPFAM" id="SSF82199">
    <property type="entry name" value="SET domain"/>
    <property type="match status" value="1"/>
</dbReference>
<evidence type="ECO:0000313" key="8">
    <source>
        <dbReference type="Proteomes" id="UP000008237"/>
    </source>
</evidence>
<dbReference type="CDD" id="cd20071">
    <property type="entry name" value="SET_SMYD"/>
    <property type="match status" value="1"/>
</dbReference>
<dbReference type="PANTHER" id="PTHR46455:SF2">
    <property type="entry name" value="AT24727P"/>
    <property type="match status" value="1"/>
</dbReference>
<dbReference type="Gene3D" id="6.10.140.2220">
    <property type="match status" value="2"/>
</dbReference>
<dbReference type="GO" id="GO:0008276">
    <property type="term" value="F:protein methyltransferase activity"/>
    <property type="evidence" value="ECO:0007669"/>
    <property type="project" value="UniProtKB-ARBA"/>
</dbReference>
<dbReference type="Proteomes" id="UP000008237">
    <property type="component" value="Unassembled WGS sequence"/>
</dbReference>
<protein>
    <submittedName>
        <fullName evidence="7">Protein msta, isoform A</fullName>
    </submittedName>
</protein>
<evidence type="ECO:0000256" key="2">
    <source>
        <dbReference type="ARBA" id="ARBA00022771"/>
    </source>
</evidence>
<proteinExistence type="predicted"/>
<reference evidence="7 8" key="1">
    <citation type="journal article" date="2010" name="Science">
        <title>Genomic comparison of the ants Camponotus floridanus and Harpegnathos saltator.</title>
        <authorList>
            <person name="Bonasio R."/>
            <person name="Zhang G."/>
            <person name="Ye C."/>
            <person name="Mutti N.S."/>
            <person name="Fang X."/>
            <person name="Qin N."/>
            <person name="Donahue G."/>
            <person name="Yang P."/>
            <person name="Li Q."/>
            <person name="Li C."/>
            <person name="Zhang P."/>
            <person name="Huang Z."/>
            <person name="Berger S.L."/>
            <person name="Reinberg D."/>
            <person name="Wang J."/>
            <person name="Liebig J."/>
        </authorList>
    </citation>
    <scope>NUCLEOTIDE SEQUENCE [LARGE SCALE GENOMIC DNA]</scope>
    <source>
        <strain evidence="7 8">R22 G/1</strain>
    </source>
</reference>
<evidence type="ECO:0000256" key="1">
    <source>
        <dbReference type="ARBA" id="ARBA00022723"/>
    </source>
</evidence>
<evidence type="ECO:0000256" key="4">
    <source>
        <dbReference type="PROSITE-ProRule" id="PRU00134"/>
    </source>
</evidence>
<keyword evidence="8" id="KW-1185">Reference proteome</keyword>
<feature type="domain" description="SET" evidence="5">
    <location>
        <begin position="50"/>
        <end position="281"/>
    </location>
</feature>
<dbReference type="STRING" id="610380.E2BZN6"/>
<evidence type="ECO:0000313" key="7">
    <source>
        <dbReference type="EMBL" id="EFN78851.1"/>
    </source>
</evidence>
<dbReference type="EMBL" id="GL451645">
    <property type="protein sequence ID" value="EFN78851.1"/>
    <property type="molecule type" value="Genomic_DNA"/>
</dbReference>
<keyword evidence="1" id="KW-0479">Metal-binding</keyword>
<dbReference type="PROSITE" id="PS50280">
    <property type="entry name" value="SET"/>
    <property type="match status" value="1"/>
</dbReference>
<dbReference type="Pfam" id="PF01753">
    <property type="entry name" value="zf-MYND"/>
    <property type="match status" value="1"/>
</dbReference>
<dbReference type="InterPro" id="IPR001214">
    <property type="entry name" value="SET_dom"/>
</dbReference>
<dbReference type="OMA" id="MYTHALW"/>
<dbReference type="Pfam" id="PF00856">
    <property type="entry name" value="SET"/>
    <property type="match status" value="1"/>
</dbReference>
<accession>E2BZN6</accession>
<dbReference type="Gene3D" id="1.10.220.160">
    <property type="match status" value="1"/>
</dbReference>
<dbReference type="InterPro" id="IPR002893">
    <property type="entry name" value="Znf_MYND"/>
</dbReference>
<evidence type="ECO:0000256" key="3">
    <source>
        <dbReference type="ARBA" id="ARBA00022833"/>
    </source>
</evidence>
<evidence type="ECO:0000259" key="6">
    <source>
        <dbReference type="PROSITE" id="PS50865"/>
    </source>
</evidence>
<dbReference type="AlphaFoldDB" id="E2BZN6"/>
<organism evidence="8">
    <name type="scientific">Harpegnathos saltator</name>
    <name type="common">Jerdon's jumping ant</name>
    <dbReference type="NCBI Taxonomy" id="610380"/>
    <lineage>
        <taxon>Eukaryota</taxon>
        <taxon>Metazoa</taxon>
        <taxon>Ecdysozoa</taxon>
        <taxon>Arthropoda</taxon>
        <taxon>Hexapoda</taxon>
        <taxon>Insecta</taxon>
        <taxon>Pterygota</taxon>
        <taxon>Neoptera</taxon>
        <taxon>Endopterygota</taxon>
        <taxon>Hymenoptera</taxon>
        <taxon>Apocrita</taxon>
        <taxon>Aculeata</taxon>
        <taxon>Formicoidea</taxon>
        <taxon>Formicidae</taxon>
        <taxon>Ponerinae</taxon>
        <taxon>Ponerini</taxon>
        <taxon>Harpegnathos</taxon>
    </lineage>
</organism>
<keyword evidence="3" id="KW-0862">Zinc</keyword>
<dbReference type="OrthoDB" id="3174329at2759"/>
<gene>
    <name evidence="7" type="ORF">EAI_08318</name>
</gene>
<evidence type="ECO:0000259" key="5">
    <source>
        <dbReference type="PROSITE" id="PS50280"/>
    </source>
</evidence>
<dbReference type="Gene3D" id="2.170.270.10">
    <property type="entry name" value="SET domain"/>
    <property type="match status" value="1"/>
</dbReference>
<dbReference type="PANTHER" id="PTHR46455">
    <property type="entry name" value="SET AND MYND DOMAIN CONTAINING, ARTHROPOD-SPECIFIC, MEMBER 4, ISOFORM A"/>
    <property type="match status" value="1"/>
</dbReference>
<dbReference type="InterPro" id="IPR046341">
    <property type="entry name" value="SET_dom_sf"/>
</dbReference>
<dbReference type="KEGG" id="hst:105188339"/>
<dbReference type="GO" id="GO:0008270">
    <property type="term" value="F:zinc ion binding"/>
    <property type="evidence" value="ECO:0007669"/>
    <property type="project" value="UniProtKB-KW"/>
</dbReference>
<dbReference type="PROSITE" id="PS50865">
    <property type="entry name" value="ZF_MYND_2"/>
    <property type="match status" value="1"/>
</dbReference>
<sequence length="487" mass="54202">METAGETATHGVCPVCGKDATLKCGNCRREFYCDKSHQSRDWPRHKSLCCAWEIGQDPQLGRHLLAARDLAPGDVILSEVPLAWGPSIHARDQRLCVGCGKQCAEIDARCGKCRWPVCRLDCEGLTDKKRHQPECALLAHIRIIPRCDVLLVIRMLILWRTKSKRWTSLTNLQSHEDSRGPGTEAYEEVMSISQYLEPIVAMVPCCKSVLPKICGLIDVNALETMPPEGSVAIYENMSLLEHSCMANTRHSFRLDDKGRPRITVNAITFIKKGEHLSTMYTHALWSTRARREHLLATKYFSCRCERCADPTELGAHLGSLQCPCKNGLMLADDPLNPDTEWSCTACPGTVTSAEVAQLSDKLEEEVTGVMRKATAHTLSDLLSRLTVLLHPGHQHCVSVSHSLIQLLSPSDPRKSDLCKRIMDTVTRLDPHGARLALYTAVTLRELAICPGEDRLAHLSRAASLLQWEPPNSPGEKLLRLIKLQLGH</sequence>
<name>E2BZN6_HARSA</name>
<dbReference type="InParanoid" id="E2BZN6"/>
<feature type="domain" description="MYND-type" evidence="6">
    <location>
        <begin position="13"/>
        <end position="49"/>
    </location>
</feature>
<dbReference type="GO" id="GO:0008170">
    <property type="term" value="F:N-methyltransferase activity"/>
    <property type="evidence" value="ECO:0007669"/>
    <property type="project" value="UniProtKB-ARBA"/>
</dbReference>
<dbReference type="GO" id="GO:0008757">
    <property type="term" value="F:S-adenosylmethionine-dependent methyltransferase activity"/>
    <property type="evidence" value="ECO:0007669"/>
    <property type="project" value="UniProtKB-ARBA"/>
</dbReference>
<keyword evidence="2 4" id="KW-0863">Zinc-finger</keyword>
<dbReference type="InterPro" id="IPR053010">
    <property type="entry name" value="SET_SmydA-8"/>
</dbReference>
<dbReference type="PhylomeDB" id="E2BZN6"/>
<dbReference type="SUPFAM" id="SSF144232">
    <property type="entry name" value="HIT/MYND zinc finger-like"/>
    <property type="match status" value="1"/>
</dbReference>